<evidence type="ECO:0000313" key="1">
    <source>
        <dbReference type="EMBL" id="PNR55279.1"/>
    </source>
</evidence>
<evidence type="ECO:0000313" key="3">
    <source>
        <dbReference type="Proteomes" id="UP000006727"/>
    </source>
</evidence>
<sequence>MKKNLFLKEVPWKKLQCQSTRGTCRLGSILTLARKRQLGYFGTRLAFVTESLQLIDDRDL</sequence>
<keyword evidence="3" id="KW-1185">Reference proteome</keyword>
<reference evidence="1 3" key="1">
    <citation type="journal article" date="2008" name="Science">
        <title>The Physcomitrella genome reveals evolutionary insights into the conquest of land by plants.</title>
        <authorList>
            <person name="Rensing S."/>
            <person name="Lang D."/>
            <person name="Zimmer A."/>
            <person name="Terry A."/>
            <person name="Salamov A."/>
            <person name="Shapiro H."/>
            <person name="Nishiyama T."/>
            <person name="Perroud P.-F."/>
            <person name="Lindquist E."/>
            <person name="Kamisugi Y."/>
            <person name="Tanahashi T."/>
            <person name="Sakakibara K."/>
            <person name="Fujita T."/>
            <person name="Oishi K."/>
            <person name="Shin-I T."/>
            <person name="Kuroki Y."/>
            <person name="Toyoda A."/>
            <person name="Suzuki Y."/>
            <person name="Hashimoto A."/>
            <person name="Yamaguchi K."/>
            <person name="Sugano A."/>
            <person name="Kohara Y."/>
            <person name="Fujiyama A."/>
            <person name="Anterola A."/>
            <person name="Aoki S."/>
            <person name="Ashton N."/>
            <person name="Barbazuk W.B."/>
            <person name="Barker E."/>
            <person name="Bennetzen J."/>
            <person name="Bezanilla M."/>
            <person name="Blankenship R."/>
            <person name="Cho S.H."/>
            <person name="Dutcher S."/>
            <person name="Estelle M."/>
            <person name="Fawcett J.A."/>
            <person name="Gundlach H."/>
            <person name="Hanada K."/>
            <person name="Heyl A."/>
            <person name="Hicks K.A."/>
            <person name="Hugh J."/>
            <person name="Lohr M."/>
            <person name="Mayer K."/>
            <person name="Melkozernov A."/>
            <person name="Murata T."/>
            <person name="Nelson D."/>
            <person name="Pils B."/>
            <person name="Prigge M."/>
            <person name="Reiss B."/>
            <person name="Renner T."/>
            <person name="Rombauts S."/>
            <person name="Rushton P."/>
            <person name="Sanderfoot A."/>
            <person name="Schween G."/>
            <person name="Shiu S.-H."/>
            <person name="Stueber K."/>
            <person name="Theodoulou F.L."/>
            <person name="Tu H."/>
            <person name="Van de Peer Y."/>
            <person name="Verrier P.J."/>
            <person name="Waters E."/>
            <person name="Wood A."/>
            <person name="Yang L."/>
            <person name="Cove D."/>
            <person name="Cuming A."/>
            <person name="Hasebe M."/>
            <person name="Lucas S."/>
            <person name="Mishler D.B."/>
            <person name="Reski R."/>
            <person name="Grigoriev I."/>
            <person name="Quatrano R.S."/>
            <person name="Boore J.L."/>
        </authorList>
    </citation>
    <scope>NUCLEOTIDE SEQUENCE [LARGE SCALE GENOMIC DNA]</scope>
    <source>
        <strain evidence="2 3">cv. Gransden 2004</strain>
    </source>
</reference>
<organism evidence="1">
    <name type="scientific">Physcomitrium patens</name>
    <name type="common">Spreading-leaved earth moss</name>
    <name type="synonym">Physcomitrella patens</name>
    <dbReference type="NCBI Taxonomy" id="3218"/>
    <lineage>
        <taxon>Eukaryota</taxon>
        <taxon>Viridiplantae</taxon>
        <taxon>Streptophyta</taxon>
        <taxon>Embryophyta</taxon>
        <taxon>Bryophyta</taxon>
        <taxon>Bryophytina</taxon>
        <taxon>Bryopsida</taxon>
        <taxon>Funariidae</taxon>
        <taxon>Funariales</taxon>
        <taxon>Funariaceae</taxon>
        <taxon>Physcomitrium</taxon>
    </lineage>
</organism>
<proteinExistence type="predicted"/>
<dbReference type="InParanoid" id="A0A2K1KNC9"/>
<dbReference type="PaxDb" id="3218-PP1S219_82V6.1"/>
<reference evidence="1 3" key="2">
    <citation type="journal article" date="2018" name="Plant J.">
        <title>The Physcomitrella patens chromosome-scale assembly reveals moss genome structure and evolution.</title>
        <authorList>
            <person name="Lang D."/>
            <person name="Ullrich K.K."/>
            <person name="Murat F."/>
            <person name="Fuchs J."/>
            <person name="Jenkins J."/>
            <person name="Haas F.B."/>
            <person name="Piednoel M."/>
            <person name="Gundlach H."/>
            <person name="Van Bel M."/>
            <person name="Meyberg R."/>
            <person name="Vives C."/>
            <person name="Morata J."/>
            <person name="Symeonidi A."/>
            <person name="Hiss M."/>
            <person name="Muchero W."/>
            <person name="Kamisugi Y."/>
            <person name="Saleh O."/>
            <person name="Blanc G."/>
            <person name="Decker E.L."/>
            <person name="van Gessel N."/>
            <person name="Grimwood J."/>
            <person name="Hayes R.D."/>
            <person name="Graham S.W."/>
            <person name="Gunter L.E."/>
            <person name="McDaniel S.F."/>
            <person name="Hoernstein S.N.W."/>
            <person name="Larsson A."/>
            <person name="Li F.W."/>
            <person name="Perroud P.F."/>
            <person name="Phillips J."/>
            <person name="Ranjan P."/>
            <person name="Rokshar D.S."/>
            <person name="Rothfels C.J."/>
            <person name="Schneider L."/>
            <person name="Shu S."/>
            <person name="Stevenson D.W."/>
            <person name="Thummler F."/>
            <person name="Tillich M."/>
            <person name="Villarreal Aguilar J.C."/>
            <person name="Widiez T."/>
            <person name="Wong G.K."/>
            <person name="Wymore A."/>
            <person name="Zhang Y."/>
            <person name="Zimmer A.D."/>
            <person name="Quatrano R.S."/>
            <person name="Mayer K.F.X."/>
            <person name="Goodstein D."/>
            <person name="Casacuberta J.M."/>
            <person name="Vandepoele K."/>
            <person name="Reski R."/>
            <person name="Cuming A.C."/>
            <person name="Tuskan G.A."/>
            <person name="Maumus F."/>
            <person name="Salse J."/>
            <person name="Schmutz J."/>
            <person name="Rensing S.A."/>
        </authorList>
    </citation>
    <scope>NUCLEOTIDE SEQUENCE [LARGE SCALE GENOMIC DNA]</scope>
    <source>
        <strain evidence="2 3">cv. Gransden 2004</strain>
    </source>
</reference>
<reference evidence="2" key="3">
    <citation type="submission" date="2020-12" db="UniProtKB">
        <authorList>
            <consortium name="EnsemblPlants"/>
        </authorList>
    </citation>
    <scope>IDENTIFICATION</scope>
</reference>
<dbReference type="Gramene" id="Pp3c4_13810V3.1">
    <property type="protein sequence ID" value="PAC:32921665.CDS.1"/>
    <property type="gene ID" value="Pp3c4_13810"/>
</dbReference>
<dbReference type="EMBL" id="ABEU02000004">
    <property type="protein sequence ID" value="PNR55279.1"/>
    <property type="molecule type" value="Genomic_DNA"/>
</dbReference>
<dbReference type="EnsemblPlants" id="Pp3c4_13810V3.1">
    <property type="protein sequence ID" value="PAC:32921665.CDS.1"/>
    <property type="gene ID" value="Pp3c4_13810"/>
</dbReference>
<protein>
    <submittedName>
        <fullName evidence="1 2">Uncharacterized protein</fullName>
    </submittedName>
</protein>
<dbReference type="EnsemblPlants" id="Pp3c4_13810V3.2">
    <property type="protein sequence ID" value="PAC:32921666.CDS.1"/>
    <property type="gene ID" value="Pp3c4_13810"/>
</dbReference>
<gene>
    <name evidence="1" type="ORF">PHYPA_006175</name>
</gene>
<name>A0A2K1KNC9_PHYPA</name>
<dbReference type="Gramene" id="Pp3c4_13810V3.2">
    <property type="protein sequence ID" value="PAC:32921666.CDS.1"/>
    <property type="gene ID" value="Pp3c4_13810"/>
</dbReference>
<evidence type="ECO:0000313" key="2">
    <source>
        <dbReference type="EnsemblPlants" id="PAC:32921665.CDS.1"/>
    </source>
</evidence>
<accession>A0A2K1KNC9</accession>
<dbReference type="AlphaFoldDB" id="A0A2K1KNC9"/>
<dbReference type="Proteomes" id="UP000006727">
    <property type="component" value="Chromosome 4"/>
</dbReference>